<accession>A0A6G0QB47</accession>
<comment type="caution">
    <text evidence="2">The sequence shown here is derived from an EMBL/GenBank/DDBJ whole genome shotgun (WGS) entry which is preliminary data.</text>
</comment>
<proteinExistence type="predicted"/>
<feature type="compositionally biased region" description="Gly residues" evidence="1">
    <location>
        <begin position="33"/>
        <end position="45"/>
    </location>
</feature>
<feature type="region of interest" description="Disordered" evidence="1">
    <location>
        <begin position="1"/>
        <end position="61"/>
    </location>
</feature>
<dbReference type="AlphaFoldDB" id="A0A6G0QB47"/>
<dbReference type="Proteomes" id="UP000486351">
    <property type="component" value="Unassembled WGS sequence"/>
</dbReference>
<reference evidence="2 3" key="1">
    <citation type="submission" date="2018-09" db="EMBL/GenBank/DDBJ databases">
        <title>Genomic investigation of the strawberry pathogen Phytophthora fragariae indicates pathogenicity is determined by transcriptional variation in three key races.</title>
        <authorList>
            <person name="Adams T.M."/>
            <person name="Armitage A.D."/>
            <person name="Sobczyk M.K."/>
            <person name="Bates H.J."/>
            <person name="Dunwell J.M."/>
            <person name="Nellist C.F."/>
            <person name="Harrison R.J."/>
        </authorList>
    </citation>
    <scope>NUCLEOTIDE SEQUENCE [LARGE SCALE GENOMIC DNA]</scope>
    <source>
        <strain evidence="2 3">NOV-77</strain>
    </source>
</reference>
<name>A0A6G0QB47_9STRA</name>
<sequence length="310" mass="33486">MEHDSDGDVTEGGVDLISGAGVPGGERGRRGGRAQGGRGARGGRGAARTRGEVKKSAAKRSTRGRVWGNDEVLLLIKAWKAASLLRLPDGTTAKQVAASVYSTYISRLVAMRSEVTGSTVESVDEYLVEVANAPPRPEGGLGVADPNFRPRSRRALEDKMASLRSSYTLISDHNNGTLVGSTGRPEWFSLSTPERAEILKKWGRVALSSECYSALGDVFEDDPSITPVSGGVELGAVAHNSENHVVESPPKGKKRSRVDDIADVMHEVMAKAVKSMETIAQQDREQFILHQKEENEKTRALLRQLFQAQP</sequence>
<evidence type="ECO:0000256" key="1">
    <source>
        <dbReference type="SAM" id="MobiDB-lite"/>
    </source>
</evidence>
<organism evidence="2 3">
    <name type="scientific">Phytophthora fragariae</name>
    <dbReference type="NCBI Taxonomy" id="53985"/>
    <lineage>
        <taxon>Eukaryota</taxon>
        <taxon>Sar</taxon>
        <taxon>Stramenopiles</taxon>
        <taxon>Oomycota</taxon>
        <taxon>Peronosporomycetes</taxon>
        <taxon>Peronosporales</taxon>
        <taxon>Peronosporaceae</taxon>
        <taxon>Phytophthora</taxon>
    </lineage>
</organism>
<protein>
    <submittedName>
        <fullName evidence="2">Uncharacterized protein</fullName>
    </submittedName>
</protein>
<evidence type="ECO:0000313" key="3">
    <source>
        <dbReference type="Proteomes" id="UP000486351"/>
    </source>
</evidence>
<evidence type="ECO:0000313" key="2">
    <source>
        <dbReference type="EMBL" id="KAE9278862.1"/>
    </source>
</evidence>
<gene>
    <name evidence="2" type="ORF">PF008_g28514</name>
</gene>
<dbReference type="EMBL" id="QXFY01004226">
    <property type="protein sequence ID" value="KAE9278862.1"/>
    <property type="molecule type" value="Genomic_DNA"/>
</dbReference>